<dbReference type="EMBL" id="JQCQ01000005">
    <property type="protein sequence ID" value="KRO25867.1"/>
    <property type="molecule type" value="Genomic_DNA"/>
</dbReference>
<dbReference type="Proteomes" id="UP000051249">
    <property type="component" value="Unassembled WGS sequence"/>
</dbReference>
<evidence type="ECO:0000313" key="3">
    <source>
        <dbReference type="Proteomes" id="UP000051249"/>
    </source>
</evidence>
<dbReference type="AlphaFoldDB" id="A0A0R2NMG4"/>
<gene>
    <name evidence="2" type="ORF">IV88_GL001402</name>
</gene>
<keyword evidence="1" id="KW-1133">Transmembrane helix</keyword>
<sequence length="283" mass="32301">MFAFLTMVSHYMGMINVKSRLKNQIYTAVAFVGNWYLLYIAFRFLQNGRYLRGLGLLAIFIVFLYFTVMNIYYFFTSKQAPFDVSPKIEKLIGKPEEVAEQEELKRRLSRVERQSQTNTGSNGVFNDEVLLPARISSTPAQLRNINQIADKMQQEGLLLSDYGGQTDDQLMAQMDDESTEFYAIGEGVNFPYFILKMESGHPLIYAGMNQMDSLPIGEVTRVGLSDYKSAKREYHLYLADAALIGGERKVKGRSGLFTENSAYKGKIQMAYKRRQTSLPEDLK</sequence>
<proteinExistence type="predicted"/>
<reference evidence="2 3" key="1">
    <citation type="journal article" date="2015" name="Genome Announc.">
        <title>Expanding the biotechnology potential of lactobacilli through comparative genomics of 213 strains and associated genera.</title>
        <authorList>
            <person name="Sun Z."/>
            <person name="Harris H.M."/>
            <person name="McCann A."/>
            <person name="Guo C."/>
            <person name="Argimon S."/>
            <person name="Zhang W."/>
            <person name="Yang X."/>
            <person name="Jeffery I.B."/>
            <person name="Cooney J.C."/>
            <person name="Kagawa T.F."/>
            <person name="Liu W."/>
            <person name="Song Y."/>
            <person name="Salvetti E."/>
            <person name="Wrobel A."/>
            <person name="Rasinkangas P."/>
            <person name="Parkhill J."/>
            <person name="Rea M.C."/>
            <person name="O'Sullivan O."/>
            <person name="Ritari J."/>
            <person name="Douillard F.P."/>
            <person name="Paul Ross R."/>
            <person name="Yang R."/>
            <person name="Briner A.E."/>
            <person name="Felis G.E."/>
            <person name="de Vos W.M."/>
            <person name="Barrangou R."/>
            <person name="Klaenhammer T.R."/>
            <person name="Caufield P.W."/>
            <person name="Cui Y."/>
            <person name="Zhang H."/>
            <person name="O'Toole P.W."/>
        </authorList>
    </citation>
    <scope>NUCLEOTIDE SEQUENCE [LARGE SCALE GENOMIC DNA]</scope>
    <source>
        <strain evidence="2 3">DSM 23026</strain>
    </source>
</reference>
<keyword evidence="1" id="KW-0812">Transmembrane</keyword>
<evidence type="ECO:0000313" key="2">
    <source>
        <dbReference type="EMBL" id="KRO25867.1"/>
    </source>
</evidence>
<keyword evidence="3" id="KW-1185">Reference proteome</keyword>
<name>A0A0R2NMG4_9LACO</name>
<dbReference type="RefSeq" id="WP_057798228.1">
    <property type="nucleotide sequence ID" value="NZ_BJZZ01000005.1"/>
</dbReference>
<dbReference type="OrthoDB" id="2192445at2"/>
<keyword evidence="1" id="KW-0472">Membrane</keyword>
<comment type="caution">
    <text evidence="2">The sequence shown here is derived from an EMBL/GenBank/DDBJ whole genome shotgun (WGS) entry which is preliminary data.</text>
</comment>
<feature type="transmembrane region" description="Helical" evidence="1">
    <location>
        <begin position="24"/>
        <end position="42"/>
    </location>
</feature>
<accession>A0A0R2NMG4</accession>
<dbReference type="InterPro" id="IPR046503">
    <property type="entry name" value="DUF6681"/>
</dbReference>
<evidence type="ECO:0000256" key="1">
    <source>
        <dbReference type="SAM" id="Phobius"/>
    </source>
</evidence>
<feature type="transmembrane region" description="Helical" evidence="1">
    <location>
        <begin position="54"/>
        <end position="75"/>
    </location>
</feature>
<dbReference type="PATRIC" id="fig|480391.4.peg.1426"/>
<protein>
    <submittedName>
        <fullName evidence="2">Uncharacterized protein</fullName>
    </submittedName>
</protein>
<dbReference type="Pfam" id="PF20386">
    <property type="entry name" value="DUF6681"/>
    <property type="match status" value="1"/>
</dbReference>
<organism evidence="2 3">
    <name type="scientific">Pediococcus argentinicus</name>
    <dbReference type="NCBI Taxonomy" id="480391"/>
    <lineage>
        <taxon>Bacteria</taxon>
        <taxon>Bacillati</taxon>
        <taxon>Bacillota</taxon>
        <taxon>Bacilli</taxon>
        <taxon>Lactobacillales</taxon>
        <taxon>Lactobacillaceae</taxon>
        <taxon>Pediococcus</taxon>
    </lineage>
</organism>